<comment type="similarity">
    <text evidence="1">Belongs to the membrane fusion protein (MFP) (TC 8.A.1) family.</text>
</comment>
<dbReference type="SUPFAM" id="SSF111369">
    <property type="entry name" value="HlyD-like secretion proteins"/>
    <property type="match status" value="1"/>
</dbReference>
<dbReference type="PANTHER" id="PTHR30469:SF15">
    <property type="entry name" value="HLYD FAMILY OF SECRETION PROTEINS"/>
    <property type="match status" value="1"/>
</dbReference>
<keyword evidence="2" id="KW-0175">Coiled coil</keyword>
<dbReference type="RefSeq" id="WP_095497994.1">
    <property type="nucleotide sequence ID" value="NZ_BSPO01000001.1"/>
</dbReference>
<sequence>MKRISLTLAAIAMLVIVIMWMAGGFNEQIQPGQQAAAPFDNNIETQTLSPTQLQGFETVAAGLAAEHNTDLSSQVMARIAQIQVRAGDSVIAGQTLITLEQEDSRSVLAQADAQLKAAQVQRRDAERQNQRVSELAAKGLASKAERDHAQAQLDTLTAQEKQAEQALSQAKVNLSYRHIIAPIDGLIVDRFAEEGDMANPGKPLLSLYNPQALRVEAKVRESLAVDLVVGQNLPAEIPALELTTHALITQMVPAADSNSRSVTIKAKLEAAPQLRPGLYASLQIPTETRDALLIDDAYIVRQGQLQMVYIKTEKGLSRRIVEVSQARYEGKREILSGLQAGEQMVLPQIR</sequence>
<dbReference type="InterPro" id="IPR058792">
    <property type="entry name" value="Beta-barrel_RND_2"/>
</dbReference>
<protein>
    <submittedName>
        <fullName evidence="4">Hemolysin D</fullName>
    </submittedName>
</protein>
<evidence type="ECO:0000313" key="4">
    <source>
        <dbReference type="EMBL" id="GLS82442.1"/>
    </source>
</evidence>
<dbReference type="PANTHER" id="PTHR30469">
    <property type="entry name" value="MULTIDRUG RESISTANCE PROTEIN MDTA"/>
    <property type="match status" value="1"/>
</dbReference>
<feature type="coiled-coil region" evidence="2">
    <location>
        <begin position="108"/>
        <end position="173"/>
    </location>
</feature>
<comment type="caution">
    <text evidence="4">The sequence shown here is derived from an EMBL/GenBank/DDBJ whole genome shotgun (WGS) entry which is preliminary data.</text>
</comment>
<accession>A0AA37WVR0</accession>
<gene>
    <name evidence="4" type="ORF">GCM10007894_04190</name>
</gene>
<feature type="domain" description="CusB-like beta-barrel" evidence="3">
    <location>
        <begin position="215"/>
        <end position="286"/>
    </location>
</feature>
<evidence type="ECO:0000313" key="5">
    <source>
        <dbReference type="Proteomes" id="UP001157439"/>
    </source>
</evidence>
<evidence type="ECO:0000256" key="1">
    <source>
        <dbReference type="ARBA" id="ARBA00009477"/>
    </source>
</evidence>
<keyword evidence="5" id="KW-1185">Reference proteome</keyword>
<dbReference type="AlphaFoldDB" id="A0AA37WVR0"/>
<dbReference type="Gene3D" id="2.40.50.100">
    <property type="match status" value="1"/>
</dbReference>
<name>A0AA37WVR0_9GAMM</name>
<proteinExistence type="inferred from homology"/>
<dbReference type="GO" id="GO:1990281">
    <property type="term" value="C:efflux pump complex"/>
    <property type="evidence" value="ECO:0007669"/>
    <property type="project" value="TreeGrafter"/>
</dbReference>
<dbReference type="Gene3D" id="1.10.287.470">
    <property type="entry name" value="Helix hairpin bin"/>
    <property type="match status" value="1"/>
</dbReference>
<evidence type="ECO:0000259" key="3">
    <source>
        <dbReference type="Pfam" id="PF25954"/>
    </source>
</evidence>
<reference evidence="4 5" key="1">
    <citation type="journal article" date="2014" name="Int. J. Syst. Evol. Microbiol.">
        <title>Complete genome sequence of Corynebacterium casei LMG S-19264T (=DSM 44701T), isolated from a smear-ripened cheese.</title>
        <authorList>
            <consortium name="US DOE Joint Genome Institute (JGI-PGF)"/>
            <person name="Walter F."/>
            <person name="Albersmeier A."/>
            <person name="Kalinowski J."/>
            <person name="Ruckert C."/>
        </authorList>
    </citation>
    <scope>NUCLEOTIDE SEQUENCE [LARGE SCALE GENOMIC DNA]</scope>
    <source>
        <strain evidence="4 5">NBRC 112785</strain>
    </source>
</reference>
<evidence type="ECO:0000256" key="2">
    <source>
        <dbReference type="SAM" id="Coils"/>
    </source>
</evidence>
<dbReference type="Proteomes" id="UP001157439">
    <property type="component" value="Unassembled WGS sequence"/>
</dbReference>
<dbReference type="Gene3D" id="2.40.30.170">
    <property type="match status" value="1"/>
</dbReference>
<dbReference type="Pfam" id="PF25954">
    <property type="entry name" value="Beta-barrel_RND_2"/>
    <property type="match status" value="1"/>
</dbReference>
<dbReference type="Gene3D" id="2.40.420.20">
    <property type="match status" value="1"/>
</dbReference>
<dbReference type="NCBIfam" id="TIGR01730">
    <property type="entry name" value="RND_mfp"/>
    <property type="match status" value="1"/>
</dbReference>
<dbReference type="GO" id="GO:0015562">
    <property type="term" value="F:efflux transmembrane transporter activity"/>
    <property type="evidence" value="ECO:0007669"/>
    <property type="project" value="TreeGrafter"/>
</dbReference>
<organism evidence="4 5">
    <name type="scientific">Paraferrimonas haliotis</name>
    <dbReference type="NCBI Taxonomy" id="2013866"/>
    <lineage>
        <taxon>Bacteria</taxon>
        <taxon>Pseudomonadati</taxon>
        <taxon>Pseudomonadota</taxon>
        <taxon>Gammaproteobacteria</taxon>
        <taxon>Alteromonadales</taxon>
        <taxon>Ferrimonadaceae</taxon>
        <taxon>Paraferrimonas</taxon>
    </lineage>
</organism>
<dbReference type="InterPro" id="IPR006143">
    <property type="entry name" value="RND_pump_MFP"/>
</dbReference>
<dbReference type="EMBL" id="BSPO01000001">
    <property type="protein sequence ID" value="GLS82442.1"/>
    <property type="molecule type" value="Genomic_DNA"/>
</dbReference>